<feature type="binding site" evidence="14">
    <location>
        <position position="284"/>
    </location>
    <ligand>
        <name>a divalent metal cation</name>
        <dbReference type="ChEBI" id="CHEBI:60240"/>
    </ligand>
</feature>
<dbReference type="HAMAP" id="MF_00107">
    <property type="entry name" value="IspF"/>
    <property type="match status" value="1"/>
</dbReference>
<dbReference type="InterPro" id="IPR034683">
    <property type="entry name" value="IspD/TarI"/>
</dbReference>
<dbReference type="CDD" id="cd02516">
    <property type="entry name" value="CDP-ME_synthetase"/>
    <property type="match status" value="1"/>
</dbReference>
<dbReference type="RefSeq" id="WP_206927636.1">
    <property type="nucleotide sequence ID" value="NZ_JAEKJW010000002.1"/>
</dbReference>
<dbReference type="InterPro" id="IPR003526">
    <property type="entry name" value="MECDP_synthase"/>
</dbReference>
<feature type="binding site" evidence="14">
    <location>
        <begin position="298"/>
        <end position="300"/>
    </location>
    <ligand>
        <name>4-CDP-2-C-methyl-D-erythritol 2-phosphate</name>
        <dbReference type="ChEBI" id="CHEBI:57919"/>
    </ligand>
</feature>
<feature type="binding site" evidence="14">
    <location>
        <begin position="250"/>
        <end position="252"/>
    </location>
    <ligand>
        <name>4-CDP-2-C-methyl-D-erythritol 2-phosphate</name>
        <dbReference type="ChEBI" id="CHEBI:57919"/>
    </ligand>
</feature>
<keyword evidence="9 14" id="KW-0548">Nucleotidyltransferase</keyword>
<dbReference type="UniPathway" id="UPA00056">
    <property type="reaction ID" value="UER00093"/>
</dbReference>
<dbReference type="InterPro" id="IPR018294">
    <property type="entry name" value="ISPD_synthase_CS"/>
</dbReference>
<sequence length="401" mass="43079">MTKKIGVVIVAAGSGNRFGNPIPKQYHTLGGKTLLGHCIECFARHTSPELVQVVYNPAHQDWYDGAIAALGADIITALPAPVGGGVTRQQSVLNGLRALSARKPDIVLIHDAARPGISDDVITRVIKALETHAGAIPTLPVADTIKQTSCDGVITKTIPRDTLQRAQTPQGFVFETILAAHEQFEGQEFTDDAALLEELGLDVMCVEGTSANDKITKRDDFDRAHDWIDSTNKDNASMQQEEYRAGTGFDVHRFAPGDHCILCGVKVPHTARLDGHSDADVGLHTLTDAILGAIGVGDIGQHFPPSDMQWKGAASDIFLKHAAYLVRKRGGRIVNVDLTLICERPKIGPHTKAMREKVAEILEIDVDRVNVKATTTERLGFPGREEGIAAQAAASIALPIG</sequence>
<dbReference type="Pfam" id="PF01128">
    <property type="entry name" value="IspD"/>
    <property type="match status" value="1"/>
</dbReference>
<comment type="catalytic activity">
    <reaction evidence="2 14">
        <text>2-C-methyl-D-erythritol 4-phosphate + CTP + H(+) = 4-CDP-2-C-methyl-D-erythritol + diphosphate</text>
        <dbReference type="Rhea" id="RHEA:13429"/>
        <dbReference type="ChEBI" id="CHEBI:15378"/>
        <dbReference type="ChEBI" id="CHEBI:33019"/>
        <dbReference type="ChEBI" id="CHEBI:37563"/>
        <dbReference type="ChEBI" id="CHEBI:57823"/>
        <dbReference type="ChEBI" id="CHEBI:58262"/>
        <dbReference type="EC" id="2.7.7.60"/>
    </reaction>
</comment>
<evidence type="ECO:0000256" key="4">
    <source>
        <dbReference type="ARBA" id="ARBA00004709"/>
    </source>
</evidence>
<comment type="similarity">
    <text evidence="14">In the C-terminal section; belongs to the IspF family.</text>
</comment>
<evidence type="ECO:0000256" key="3">
    <source>
        <dbReference type="ARBA" id="ARBA00001968"/>
    </source>
</evidence>
<dbReference type="Gene3D" id="3.30.1330.50">
    <property type="entry name" value="2-C-methyl-D-erythritol 2,4-cyclodiphosphate synthase"/>
    <property type="match status" value="1"/>
</dbReference>
<evidence type="ECO:0000256" key="9">
    <source>
        <dbReference type="ARBA" id="ARBA00022695"/>
    </source>
</evidence>
<dbReference type="AlphaFoldDB" id="A0A8I1M9Q6"/>
<comment type="similarity">
    <text evidence="6">Belongs to the IspF family.</text>
</comment>
<dbReference type="HAMAP" id="MF_01520">
    <property type="entry name" value="IspDF"/>
    <property type="match status" value="1"/>
</dbReference>
<comment type="function">
    <text evidence="14">Bifunctional enzyme that catalyzes the formation of 4-diphosphocytidyl-2-C-methyl-D-erythritol from CTP and 2-C-methyl-D-erythritol 4-phosphate (MEP) (IspD), and catalyzes the conversion of 4-diphosphocytidyl-2-C-methyl-D-erythritol 2-phosphate (CDP-ME2P) to 2-C-methyl-D-erythritol 2,4-cyclodiphosphate (ME-CPP) with a corresponding release of cytidine 5-monophosphate (CMP) (IspF).</text>
</comment>
<dbReference type="InterPro" id="IPR020555">
    <property type="entry name" value="MECDP_synthase_CS"/>
</dbReference>
<comment type="caution">
    <text evidence="16">The sequence shown here is derived from an EMBL/GenBank/DDBJ whole genome shotgun (WGS) entry which is preliminary data.</text>
</comment>
<dbReference type="NCBIfam" id="TIGR00151">
    <property type="entry name" value="ispF"/>
    <property type="match status" value="1"/>
</dbReference>
<dbReference type="GO" id="GO:0008685">
    <property type="term" value="F:2-C-methyl-D-erythritol 2,4-cyclodiphosphate synthase activity"/>
    <property type="evidence" value="ECO:0007669"/>
    <property type="project" value="UniProtKB-UniRule"/>
</dbReference>
<name>A0A8I1M9Q6_9PROT</name>
<dbReference type="InterPro" id="IPR029044">
    <property type="entry name" value="Nucleotide-diphossugar_trans"/>
</dbReference>
<evidence type="ECO:0000256" key="8">
    <source>
        <dbReference type="ARBA" id="ARBA00022679"/>
    </source>
</evidence>
<dbReference type="Proteomes" id="UP000664405">
    <property type="component" value="Unassembled WGS sequence"/>
</dbReference>
<feature type="binding site" evidence="14">
    <location>
        <position position="250"/>
    </location>
    <ligand>
        <name>a divalent metal cation</name>
        <dbReference type="ChEBI" id="CHEBI:60240"/>
    </ligand>
</feature>
<keyword evidence="13 14" id="KW-0511">Multifunctional enzyme</keyword>
<proteinExistence type="inferred from homology"/>
<feature type="region of interest" description="2-C-methyl-D-erythritol 4-phosphate cytidylyltransferase" evidence="14">
    <location>
        <begin position="1"/>
        <end position="243"/>
    </location>
</feature>
<feature type="site" description="Transition state stabilizer" evidence="14">
    <location>
        <position position="375"/>
    </location>
</feature>
<comment type="similarity">
    <text evidence="7">Belongs to the IspD/TarI cytidylyltransferase family. IspD subfamily.</text>
</comment>
<organism evidence="16 17">
    <name type="scientific">Thalassospira povalilytica</name>
    <dbReference type="NCBI Taxonomy" id="732237"/>
    <lineage>
        <taxon>Bacteria</taxon>
        <taxon>Pseudomonadati</taxon>
        <taxon>Pseudomonadota</taxon>
        <taxon>Alphaproteobacteria</taxon>
        <taxon>Rhodospirillales</taxon>
        <taxon>Thalassospiraceae</taxon>
        <taxon>Thalassospira</taxon>
    </lineage>
</organism>
<dbReference type="PROSITE" id="PS01350">
    <property type="entry name" value="ISPF"/>
    <property type="match status" value="1"/>
</dbReference>
<feature type="site" description="Transition state stabilizer" evidence="14">
    <location>
        <position position="17"/>
    </location>
</feature>
<dbReference type="SUPFAM" id="SSF69765">
    <property type="entry name" value="IpsF-like"/>
    <property type="match status" value="1"/>
</dbReference>
<comment type="pathway">
    <text evidence="5 14">Isoprenoid biosynthesis; isopentenyl diphosphate biosynthesis via DXP pathway; isopentenyl diphosphate from 1-deoxy-D-xylulose 5-phosphate: step 2/6.</text>
</comment>
<feature type="site" description="Transition state stabilizer" evidence="14">
    <location>
        <position position="276"/>
    </location>
</feature>
<comment type="pathway">
    <text evidence="4 14">Isoprenoid biosynthesis; isopentenyl diphosphate biosynthesis via DXP pathway; isopentenyl diphosphate from 1-deoxy-D-xylulose 5-phosphate: step 4/6.</text>
</comment>
<comment type="caution">
    <text evidence="14">Lacks conserved residue(s) required for the propagation of feature annotation.</text>
</comment>
<feature type="domain" description="2-C-methyl-D-erythritol 2,4-cyclodiphosphate synthase" evidence="15">
    <location>
        <begin position="244"/>
        <end position="396"/>
    </location>
</feature>
<evidence type="ECO:0000256" key="11">
    <source>
        <dbReference type="ARBA" id="ARBA00023229"/>
    </source>
</evidence>
<evidence type="ECO:0000256" key="5">
    <source>
        <dbReference type="ARBA" id="ARBA00004787"/>
    </source>
</evidence>
<evidence type="ECO:0000259" key="15">
    <source>
        <dbReference type="Pfam" id="PF02542"/>
    </source>
</evidence>
<feature type="binding site" evidence="14">
    <location>
        <begin position="374"/>
        <end position="377"/>
    </location>
    <ligand>
        <name>4-CDP-2-C-methyl-D-erythritol 2-phosphate</name>
        <dbReference type="ChEBI" id="CHEBI:57919"/>
    </ligand>
</feature>
<dbReference type="PANTHER" id="PTHR43181">
    <property type="entry name" value="2-C-METHYL-D-ERYTHRITOL 2,4-CYCLODIPHOSPHATE SYNTHASE, CHLOROPLASTIC"/>
    <property type="match status" value="1"/>
</dbReference>
<dbReference type="HAMAP" id="MF_00108">
    <property type="entry name" value="IspD"/>
    <property type="match status" value="1"/>
</dbReference>
<protein>
    <recommendedName>
        <fullName evidence="14">Bifunctional enzyme IspD/IspF</fullName>
    </recommendedName>
    <domain>
        <recommendedName>
            <fullName evidence="14">2-C-methyl-D-erythritol 4-phosphate cytidylyltransferase</fullName>
            <ecNumber evidence="14">2.7.7.60</ecNumber>
        </recommendedName>
        <alternativeName>
            <fullName evidence="14">4-diphosphocytidyl-2C-methyl-D-erythritol synthase</fullName>
        </alternativeName>
        <alternativeName>
            <fullName evidence="14">MEP cytidylyltransferase</fullName>
            <shortName evidence="14">MCT</shortName>
        </alternativeName>
    </domain>
    <domain>
        <recommendedName>
            <fullName evidence="14">2-C-methyl-D-erythritol 2,4-cyclodiphosphate synthase</fullName>
            <shortName evidence="14">MECDP-synthase</shortName>
            <shortName evidence="14">MECPP-synthase</shortName>
            <shortName evidence="14">MECPS</shortName>
            <ecNumber evidence="14">4.6.1.12</ecNumber>
        </recommendedName>
    </domain>
</protein>
<feature type="binding site" evidence="14">
    <location>
        <begin position="276"/>
        <end position="277"/>
    </location>
    <ligand>
        <name>4-CDP-2-C-methyl-D-erythritol 2-phosphate</name>
        <dbReference type="ChEBI" id="CHEBI:57919"/>
    </ligand>
</feature>
<feature type="binding site" evidence="14">
    <location>
        <position position="252"/>
    </location>
    <ligand>
        <name>a divalent metal cation</name>
        <dbReference type="ChEBI" id="CHEBI:60240"/>
    </ligand>
</feature>
<keyword evidence="10 14" id="KW-0479">Metal-binding</keyword>
<dbReference type="GO" id="GO:0046872">
    <property type="term" value="F:metal ion binding"/>
    <property type="evidence" value="ECO:0007669"/>
    <property type="project" value="UniProtKB-KW"/>
</dbReference>
<comment type="catalytic activity">
    <reaction evidence="1 14">
        <text>4-CDP-2-C-methyl-D-erythritol 2-phosphate = 2-C-methyl-D-erythritol 2,4-cyclic diphosphate + CMP</text>
        <dbReference type="Rhea" id="RHEA:23864"/>
        <dbReference type="ChEBI" id="CHEBI:57919"/>
        <dbReference type="ChEBI" id="CHEBI:58483"/>
        <dbReference type="ChEBI" id="CHEBI:60377"/>
        <dbReference type="EC" id="4.6.1.12"/>
    </reaction>
</comment>
<dbReference type="EC" id="2.7.7.60" evidence="14"/>
<evidence type="ECO:0000256" key="14">
    <source>
        <dbReference type="HAMAP-Rule" id="MF_01520"/>
    </source>
</evidence>
<accession>A0A8I1M9Q6</accession>
<evidence type="ECO:0000256" key="12">
    <source>
        <dbReference type="ARBA" id="ARBA00023239"/>
    </source>
</evidence>
<gene>
    <name evidence="14" type="primary">ispDF</name>
    <name evidence="16" type="ORF">JF547_12895</name>
</gene>
<dbReference type="Pfam" id="PF02542">
    <property type="entry name" value="YgbB"/>
    <property type="match status" value="1"/>
</dbReference>
<feature type="site" description="Positions MEP for the nucleophilic attack" evidence="14">
    <location>
        <position position="214"/>
    </location>
</feature>
<evidence type="ECO:0000256" key="2">
    <source>
        <dbReference type="ARBA" id="ARBA00001282"/>
    </source>
</evidence>
<dbReference type="GO" id="GO:0050518">
    <property type="term" value="F:2-C-methyl-D-erythritol 4-phosphate cytidylyltransferase activity"/>
    <property type="evidence" value="ECO:0007669"/>
    <property type="project" value="UniProtKB-UniRule"/>
</dbReference>
<dbReference type="InterPro" id="IPR001228">
    <property type="entry name" value="IspD"/>
</dbReference>
<dbReference type="GO" id="GO:0016114">
    <property type="term" value="P:terpenoid biosynthetic process"/>
    <property type="evidence" value="ECO:0007669"/>
    <property type="project" value="InterPro"/>
</dbReference>
<comment type="similarity">
    <text evidence="14">In the N-terminal section; belongs to the IspD/TarI cytidylyltransferase family. IspD subfamily.</text>
</comment>
<dbReference type="PROSITE" id="PS01295">
    <property type="entry name" value="ISPD"/>
    <property type="match status" value="1"/>
</dbReference>
<evidence type="ECO:0000313" key="17">
    <source>
        <dbReference type="Proteomes" id="UP000664405"/>
    </source>
</evidence>
<feature type="site" description="Positions MEP for the nucleophilic attack" evidence="14">
    <location>
        <position position="160"/>
    </location>
</feature>
<feature type="region of interest" description="2-C-methyl-D-erythritol 2,4-cyclodiphosphate synthase" evidence="14">
    <location>
        <begin position="244"/>
        <end position="401"/>
    </location>
</feature>
<dbReference type="EMBL" id="JAEKJW010000002">
    <property type="protein sequence ID" value="MBN8197359.1"/>
    <property type="molecule type" value="Genomic_DNA"/>
</dbReference>
<keyword evidence="8 14" id="KW-0808">Transferase</keyword>
<evidence type="ECO:0000256" key="13">
    <source>
        <dbReference type="ARBA" id="ARBA00023268"/>
    </source>
</evidence>
<evidence type="ECO:0000256" key="1">
    <source>
        <dbReference type="ARBA" id="ARBA00000200"/>
    </source>
</evidence>
<evidence type="ECO:0000313" key="16">
    <source>
        <dbReference type="EMBL" id="MBN8197359.1"/>
    </source>
</evidence>
<feature type="site" description="Transition state stabilizer" evidence="14">
    <location>
        <position position="24"/>
    </location>
</feature>
<dbReference type="SUPFAM" id="SSF53448">
    <property type="entry name" value="Nucleotide-diphospho-sugar transferases"/>
    <property type="match status" value="1"/>
</dbReference>
<dbReference type="InterPro" id="IPR026596">
    <property type="entry name" value="IspD/F"/>
</dbReference>
<evidence type="ECO:0000256" key="7">
    <source>
        <dbReference type="ARBA" id="ARBA00009789"/>
    </source>
</evidence>
<dbReference type="FunFam" id="3.90.550.10:FF:000003">
    <property type="entry name" value="2-C-methyl-D-erythritol 4-phosphate cytidylyltransferase"/>
    <property type="match status" value="1"/>
</dbReference>
<dbReference type="EC" id="4.6.1.12" evidence="14"/>
<feature type="binding site" evidence="14">
    <location>
        <position position="381"/>
    </location>
    <ligand>
        <name>4-CDP-2-C-methyl-D-erythritol 2-phosphate</name>
        <dbReference type="ChEBI" id="CHEBI:57919"/>
    </ligand>
</feature>
<keyword evidence="12 14" id="KW-0456">Lyase</keyword>
<feature type="binding site" evidence="14">
    <location>
        <position position="384"/>
    </location>
    <ligand>
        <name>4-CDP-2-C-methyl-D-erythritol 2-phosphate</name>
        <dbReference type="ChEBI" id="CHEBI:57919"/>
    </ligand>
</feature>
<keyword evidence="11 14" id="KW-0414">Isoprene biosynthesis</keyword>
<evidence type="ECO:0000256" key="10">
    <source>
        <dbReference type="ARBA" id="ARBA00022723"/>
    </source>
</evidence>
<dbReference type="NCBIfam" id="NF006899">
    <property type="entry name" value="PRK09382.1"/>
    <property type="match status" value="1"/>
</dbReference>
<evidence type="ECO:0000256" key="6">
    <source>
        <dbReference type="ARBA" id="ARBA00008480"/>
    </source>
</evidence>
<dbReference type="Gene3D" id="3.90.550.10">
    <property type="entry name" value="Spore Coat Polysaccharide Biosynthesis Protein SpsA, Chain A"/>
    <property type="match status" value="1"/>
</dbReference>
<dbReference type="GO" id="GO:0019288">
    <property type="term" value="P:isopentenyl diphosphate biosynthetic process, methylerythritol 4-phosphate pathway"/>
    <property type="evidence" value="ECO:0007669"/>
    <property type="project" value="UniProtKB-UniRule"/>
</dbReference>
<dbReference type="CDD" id="cd00554">
    <property type="entry name" value="MECDP_synthase"/>
    <property type="match status" value="1"/>
</dbReference>
<reference evidence="16" key="1">
    <citation type="submission" date="2020-12" db="EMBL/GenBank/DDBJ databases">
        <title>Oil enriched cultivation method for isolating marine PHA-producing bacteria.</title>
        <authorList>
            <person name="Zheng W."/>
            <person name="Yu S."/>
            <person name="Huang Y."/>
        </authorList>
    </citation>
    <scope>NUCLEOTIDE SEQUENCE</scope>
    <source>
        <strain evidence="16">SY-2-3</strain>
    </source>
</reference>
<comment type="cofactor">
    <cofactor evidence="3 14">
        <name>a divalent metal cation</name>
        <dbReference type="ChEBI" id="CHEBI:60240"/>
    </cofactor>
</comment>
<dbReference type="InterPro" id="IPR036571">
    <property type="entry name" value="MECDP_synthase_sf"/>
</dbReference>
<dbReference type="PANTHER" id="PTHR43181:SF1">
    <property type="entry name" value="2-C-METHYL-D-ERYTHRITOL 2,4-CYCLODIPHOSPHATE SYNTHASE, CHLOROPLASTIC"/>
    <property type="match status" value="1"/>
</dbReference>
<dbReference type="NCBIfam" id="TIGR00453">
    <property type="entry name" value="ispD"/>
    <property type="match status" value="1"/>
</dbReference>